<sequence length="105" mass="12217">MEYQENCPNHNLAIEAFKWIIYRANKTTAKVVHVLRCIIIHALKVDPKLAPFLIRLLDALRIITLLNWPPYPCNSLLRNPKDNHAFLMQLLILARGICSFVILRE</sequence>
<reference evidence="1 2" key="1">
    <citation type="journal article" date="2022" name="bioRxiv">
        <title>The genome of the oomycete Peronosclerospora sorghi, a cosmopolitan pathogen of maize and sorghum, is inflated with dispersed pseudogenes.</title>
        <authorList>
            <person name="Fletcher K."/>
            <person name="Martin F."/>
            <person name="Isakeit T."/>
            <person name="Cavanaugh K."/>
            <person name="Magill C."/>
            <person name="Michelmore R."/>
        </authorList>
    </citation>
    <scope>NUCLEOTIDE SEQUENCE [LARGE SCALE GENOMIC DNA]</scope>
    <source>
        <strain evidence="1">P6</strain>
    </source>
</reference>
<dbReference type="EMBL" id="CM047587">
    <property type="protein sequence ID" value="KAI9907977.1"/>
    <property type="molecule type" value="Genomic_DNA"/>
</dbReference>
<evidence type="ECO:0000313" key="1">
    <source>
        <dbReference type="EMBL" id="KAI9907977.1"/>
    </source>
</evidence>
<gene>
    <name evidence="1" type="ORF">PsorP6_016302</name>
</gene>
<name>A0ACC0VP49_9STRA</name>
<dbReference type="Proteomes" id="UP001163321">
    <property type="component" value="Chromosome 8"/>
</dbReference>
<protein>
    <submittedName>
        <fullName evidence="1">Uncharacterized protein</fullName>
    </submittedName>
</protein>
<proteinExistence type="predicted"/>
<comment type="caution">
    <text evidence="1">The sequence shown here is derived from an EMBL/GenBank/DDBJ whole genome shotgun (WGS) entry which is preliminary data.</text>
</comment>
<keyword evidence="2" id="KW-1185">Reference proteome</keyword>
<evidence type="ECO:0000313" key="2">
    <source>
        <dbReference type="Proteomes" id="UP001163321"/>
    </source>
</evidence>
<accession>A0ACC0VP49</accession>
<organism evidence="1 2">
    <name type="scientific">Peronosclerospora sorghi</name>
    <dbReference type="NCBI Taxonomy" id="230839"/>
    <lineage>
        <taxon>Eukaryota</taxon>
        <taxon>Sar</taxon>
        <taxon>Stramenopiles</taxon>
        <taxon>Oomycota</taxon>
        <taxon>Peronosporomycetes</taxon>
        <taxon>Peronosporales</taxon>
        <taxon>Peronosporaceae</taxon>
        <taxon>Peronosclerospora</taxon>
    </lineage>
</organism>